<dbReference type="InParanoid" id="A0A7N2MTF2"/>
<reference evidence="2 3" key="1">
    <citation type="journal article" date="2016" name="G3 (Bethesda)">
        <title>First Draft Assembly and Annotation of the Genome of a California Endemic Oak Quercus lobata Nee (Fagaceae).</title>
        <authorList>
            <person name="Sork V.L."/>
            <person name="Fitz-Gibbon S.T."/>
            <person name="Puiu D."/>
            <person name="Crepeau M."/>
            <person name="Gugger P.F."/>
            <person name="Sherman R."/>
            <person name="Stevens K."/>
            <person name="Langley C.H."/>
            <person name="Pellegrini M."/>
            <person name="Salzberg S.L."/>
        </authorList>
    </citation>
    <scope>NUCLEOTIDE SEQUENCE [LARGE SCALE GENOMIC DNA]</scope>
    <source>
        <strain evidence="2 3">cv. SW786</strain>
    </source>
</reference>
<dbReference type="EMBL" id="LRBV02000010">
    <property type="status" value="NOT_ANNOTATED_CDS"/>
    <property type="molecule type" value="Genomic_DNA"/>
</dbReference>
<proteinExistence type="predicted"/>
<dbReference type="Proteomes" id="UP000594261">
    <property type="component" value="Chromosome 10"/>
</dbReference>
<protein>
    <submittedName>
        <fullName evidence="2">Uncharacterized protein</fullName>
    </submittedName>
</protein>
<sequence>MGFEMGSDNLERDSSSDAGTVGAGVDTATSAPSGAPSSSHPPASGEPRSFHALKEKCSLKIEVFNKFRDKFQFHDEIRARLPRKGEKAYAFAHGELMPNSWRIVISCMVIWTIIADGDMITLNEFVHLYHLKESKEFGYYEFVPWNRKSRLVVDLSLSFLKERLELEGKFKERVQEAIKYASTIDDFDKLVEPRTLVRHCLGPEPSDYVLRAIDREEKKQMTTKFNKEMYAKIKGKKNEPLSAIGQRKLRITDKDKEKKTVERVSSTPALDLDEGQAASLGVSVEEVVHPFESNYSLPIN</sequence>
<evidence type="ECO:0000313" key="2">
    <source>
        <dbReference type="EnsemblPlants" id="QL10p031342:mrna"/>
    </source>
</evidence>
<feature type="region of interest" description="Disordered" evidence="1">
    <location>
        <begin position="1"/>
        <end position="48"/>
    </location>
</feature>
<dbReference type="Gramene" id="QL10p031342:mrna">
    <property type="protein sequence ID" value="QL10p031342:mrna"/>
    <property type="gene ID" value="QL10p031342"/>
</dbReference>
<reference evidence="2" key="2">
    <citation type="submission" date="2021-01" db="UniProtKB">
        <authorList>
            <consortium name="EnsemblPlants"/>
        </authorList>
    </citation>
    <scope>IDENTIFICATION</scope>
</reference>
<evidence type="ECO:0000313" key="3">
    <source>
        <dbReference type="Proteomes" id="UP000594261"/>
    </source>
</evidence>
<feature type="compositionally biased region" description="Low complexity" evidence="1">
    <location>
        <begin position="27"/>
        <end position="45"/>
    </location>
</feature>
<dbReference type="AlphaFoldDB" id="A0A7N2MTF2"/>
<accession>A0A7N2MTF2</accession>
<evidence type="ECO:0000256" key="1">
    <source>
        <dbReference type="SAM" id="MobiDB-lite"/>
    </source>
</evidence>
<organism evidence="2 3">
    <name type="scientific">Quercus lobata</name>
    <name type="common">Valley oak</name>
    <dbReference type="NCBI Taxonomy" id="97700"/>
    <lineage>
        <taxon>Eukaryota</taxon>
        <taxon>Viridiplantae</taxon>
        <taxon>Streptophyta</taxon>
        <taxon>Embryophyta</taxon>
        <taxon>Tracheophyta</taxon>
        <taxon>Spermatophyta</taxon>
        <taxon>Magnoliopsida</taxon>
        <taxon>eudicotyledons</taxon>
        <taxon>Gunneridae</taxon>
        <taxon>Pentapetalae</taxon>
        <taxon>rosids</taxon>
        <taxon>fabids</taxon>
        <taxon>Fagales</taxon>
        <taxon>Fagaceae</taxon>
        <taxon>Quercus</taxon>
    </lineage>
</organism>
<name>A0A7N2MTF2_QUELO</name>
<dbReference type="EnsemblPlants" id="QL10p031342:mrna">
    <property type="protein sequence ID" value="QL10p031342:mrna"/>
    <property type="gene ID" value="QL10p031342"/>
</dbReference>
<keyword evidence="3" id="KW-1185">Reference proteome</keyword>